<reference evidence="1" key="1">
    <citation type="journal article" date="2015" name="Nature">
        <title>Complex archaea that bridge the gap between prokaryotes and eukaryotes.</title>
        <authorList>
            <person name="Spang A."/>
            <person name="Saw J.H."/>
            <person name="Jorgensen S.L."/>
            <person name="Zaremba-Niedzwiedzka K."/>
            <person name="Martijn J."/>
            <person name="Lind A.E."/>
            <person name="van Eijk R."/>
            <person name="Schleper C."/>
            <person name="Guy L."/>
            <person name="Ettema T.J."/>
        </authorList>
    </citation>
    <scope>NUCLEOTIDE SEQUENCE</scope>
</reference>
<dbReference type="EMBL" id="LAZR01005717">
    <property type="protein sequence ID" value="KKM97687.1"/>
    <property type="molecule type" value="Genomic_DNA"/>
</dbReference>
<protein>
    <submittedName>
        <fullName evidence="1">Uncharacterized protein</fullName>
    </submittedName>
</protein>
<organism evidence="1">
    <name type="scientific">marine sediment metagenome</name>
    <dbReference type="NCBI Taxonomy" id="412755"/>
    <lineage>
        <taxon>unclassified sequences</taxon>
        <taxon>metagenomes</taxon>
        <taxon>ecological metagenomes</taxon>
    </lineage>
</organism>
<proteinExistence type="predicted"/>
<accession>A0A0F9PWW9</accession>
<dbReference type="AlphaFoldDB" id="A0A0F9PWW9"/>
<evidence type="ECO:0000313" key="1">
    <source>
        <dbReference type="EMBL" id="KKM97687.1"/>
    </source>
</evidence>
<name>A0A0F9PWW9_9ZZZZ</name>
<gene>
    <name evidence="1" type="ORF">LCGC14_1165470</name>
</gene>
<sequence length="119" mass="13917">MRMETIEEIQSVFSNLDVKISPVEFYNHCQDVGFNPSVALDAIKEFFVRLERMGMPSEKMPLAWNDFMGGEKRMIDTLTKWEILSNETILDFLEKDLLWLVGKSVLEDDDPFNLIKLRL</sequence>
<comment type="caution">
    <text evidence="1">The sequence shown here is derived from an EMBL/GenBank/DDBJ whole genome shotgun (WGS) entry which is preliminary data.</text>
</comment>